<dbReference type="Proteomes" id="UP000001996">
    <property type="component" value="Unassembled WGS sequence"/>
</dbReference>
<evidence type="ECO:0000313" key="1">
    <source>
        <dbReference type="EMBL" id="EDK41833.1"/>
    </source>
</evidence>
<dbReference type="KEGG" id="lel:PVL30_000016"/>
<reference evidence="1 2" key="1">
    <citation type="journal article" date="2009" name="Nature">
        <title>Evolution of pathogenicity and sexual reproduction in eight Candida genomes.</title>
        <authorList>
            <person name="Butler G."/>
            <person name="Rasmussen M.D."/>
            <person name="Lin M.F."/>
            <person name="Santos M.A."/>
            <person name="Sakthikumar S."/>
            <person name="Munro C.A."/>
            <person name="Rheinbay E."/>
            <person name="Grabherr M."/>
            <person name="Forche A."/>
            <person name="Reedy J.L."/>
            <person name="Agrafioti I."/>
            <person name="Arnaud M.B."/>
            <person name="Bates S."/>
            <person name="Brown A.J."/>
            <person name="Brunke S."/>
            <person name="Costanzo M.C."/>
            <person name="Fitzpatrick D.A."/>
            <person name="de Groot P.W."/>
            <person name="Harris D."/>
            <person name="Hoyer L.L."/>
            <person name="Hube B."/>
            <person name="Klis F.M."/>
            <person name="Kodira C."/>
            <person name="Lennard N."/>
            <person name="Logue M.E."/>
            <person name="Martin R."/>
            <person name="Neiman A.M."/>
            <person name="Nikolaou E."/>
            <person name="Quail M.A."/>
            <person name="Quinn J."/>
            <person name="Santos M.C."/>
            <person name="Schmitzberger F.F."/>
            <person name="Sherlock G."/>
            <person name="Shah P."/>
            <person name="Silverstein K.A."/>
            <person name="Skrzypek M.S."/>
            <person name="Soll D."/>
            <person name="Staggs R."/>
            <person name="Stansfield I."/>
            <person name="Stumpf M.P."/>
            <person name="Sudbery P.E."/>
            <person name="Srikantha T."/>
            <person name="Zeng Q."/>
            <person name="Berman J."/>
            <person name="Berriman M."/>
            <person name="Heitman J."/>
            <person name="Gow N.A."/>
            <person name="Lorenz M.C."/>
            <person name="Birren B.W."/>
            <person name="Kellis M."/>
            <person name="Cuomo C.A."/>
        </authorList>
    </citation>
    <scope>NUCLEOTIDE SEQUENCE [LARGE SCALE GENOMIC DNA]</scope>
    <source>
        <strain evidence="2">ATCC 11503 / BCRC 21390 / CBS 2605 / JCM 1781 / NBRC 1676 / NRRL YB-4239</strain>
    </source>
</reference>
<proteinExistence type="predicted"/>
<accession>A5DRM5</accession>
<dbReference type="InParanoid" id="A5DRM5"/>
<dbReference type="EMBL" id="CH981524">
    <property type="protein sequence ID" value="EDK41833.1"/>
    <property type="molecule type" value="Genomic_DNA"/>
</dbReference>
<dbReference type="OMA" id="HVPKDKG"/>
<evidence type="ECO:0000313" key="2">
    <source>
        <dbReference type="Proteomes" id="UP000001996"/>
    </source>
</evidence>
<dbReference type="AlphaFoldDB" id="A5DRM5"/>
<sequence>MFRSSVSNTLRHTRTTPTLQFSRNIASNIANGQKGQKTWPNAQTVKNVFVRDIKAIFGWGVAFSAIMIWGPYLNVKTSDYIDDVPKEKGEQVTLKRTGLDSYETKVDIPQTYVSFDKEEEDDDE</sequence>
<dbReference type="VEuPathDB" id="FungiDB:LELG_00011"/>
<organism evidence="1 2">
    <name type="scientific">Lodderomyces elongisporus (strain ATCC 11503 / CBS 2605 / JCM 1781 / NBRC 1676 / NRRL YB-4239)</name>
    <name type="common">Yeast</name>
    <name type="synonym">Saccharomyces elongisporus</name>
    <dbReference type="NCBI Taxonomy" id="379508"/>
    <lineage>
        <taxon>Eukaryota</taxon>
        <taxon>Fungi</taxon>
        <taxon>Dikarya</taxon>
        <taxon>Ascomycota</taxon>
        <taxon>Saccharomycotina</taxon>
        <taxon>Pichiomycetes</taxon>
        <taxon>Debaryomycetaceae</taxon>
        <taxon>Candida/Lodderomyces clade</taxon>
        <taxon>Lodderomyces</taxon>
    </lineage>
</organism>
<dbReference type="HOGENOM" id="CLU_164160_0_0_1"/>
<protein>
    <submittedName>
        <fullName evidence="1">Uncharacterized protein</fullName>
    </submittedName>
</protein>
<dbReference type="eggNOG" id="ENOG502RQE5">
    <property type="taxonomic scope" value="Eukaryota"/>
</dbReference>
<name>A5DRM5_LODEL</name>
<dbReference type="RefSeq" id="XP_001527491.1">
    <property type="nucleotide sequence ID" value="XM_001527441.1"/>
</dbReference>
<dbReference type="OrthoDB" id="4003809at2759"/>
<keyword evidence="2" id="KW-1185">Reference proteome</keyword>
<dbReference type="GeneID" id="5235877"/>
<dbReference type="STRING" id="379508.A5DRM5"/>
<gene>
    <name evidence="1" type="ORF">LELG_00011</name>
</gene>